<evidence type="ECO:0000313" key="3">
    <source>
        <dbReference type="Proteomes" id="UP000656732"/>
    </source>
</evidence>
<evidence type="ECO:0000313" key="2">
    <source>
        <dbReference type="EMBL" id="GGQ69995.1"/>
    </source>
</evidence>
<proteinExistence type="predicted"/>
<reference evidence="2" key="2">
    <citation type="submission" date="2020-09" db="EMBL/GenBank/DDBJ databases">
        <authorList>
            <person name="Sun Q."/>
            <person name="Ohkuma M."/>
        </authorList>
    </citation>
    <scope>NUCLEOTIDE SEQUENCE</scope>
    <source>
        <strain evidence="2">JCM 4403</strain>
    </source>
</reference>
<feature type="domain" description="Hypervirulence associated protein TUDOR" evidence="1">
    <location>
        <begin position="47"/>
        <end position="105"/>
    </location>
</feature>
<name>A0A918EV61_9ACTN</name>
<dbReference type="AlphaFoldDB" id="A0A918EV61"/>
<dbReference type="EMBL" id="BMTU01000002">
    <property type="protein sequence ID" value="GGQ69995.1"/>
    <property type="molecule type" value="Genomic_DNA"/>
</dbReference>
<dbReference type="InterPro" id="IPR021331">
    <property type="entry name" value="Hva1_TUDOR"/>
</dbReference>
<dbReference type="Pfam" id="PF11160">
    <property type="entry name" value="Hva1_TUDOR"/>
    <property type="match status" value="1"/>
</dbReference>
<protein>
    <recommendedName>
        <fullName evidence="1">Hypervirulence associated protein TUDOR domain-containing protein</fullName>
    </recommendedName>
</protein>
<sequence length="108" mass="11981">MTRGRRRWLGIAAGDTRHDTIAVVRPGGGAAGRESGRNRMPEQFAVGDHVRWNSEAGHVEGVIVAKHTRDVRYKGHTRRCSAEDPQYEIKSDRTDHVAMHKGGALTKL</sequence>
<gene>
    <name evidence="2" type="ORF">GCM10010280_15510</name>
</gene>
<organism evidence="2 3">
    <name type="scientific">Streptomyces pilosus</name>
    <dbReference type="NCBI Taxonomy" id="28893"/>
    <lineage>
        <taxon>Bacteria</taxon>
        <taxon>Bacillati</taxon>
        <taxon>Actinomycetota</taxon>
        <taxon>Actinomycetes</taxon>
        <taxon>Kitasatosporales</taxon>
        <taxon>Streptomycetaceae</taxon>
        <taxon>Streptomyces</taxon>
    </lineage>
</organism>
<dbReference type="Proteomes" id="UP000656732">
    <property type="component" value="Unassembled WGS sequence"/>
</dbReference>
<comment type="caution">
    <text evidence="2">The sequence shown here is derived from an EMBL/GenBank/DDBJ whole genome shotgun (WGS) entry which is preliminary data.</text>
</comment>
<reference evidence="2" key="1">
    <citation type="journal article" date="2014" name="Int. J. Syst. Evol. Microbiol.">
        <title>Complete genome sequence of Corynebacterium casei LMG S-19264T (=DSM 44701T), isolated from a smear-ripened cheese.</title>
        <authorList>
            <consortium name="US DOE Joint Genome Institute (JGI-PGF)"/>
            <person name="Walter F."/>
            <person name="Albersmeier A."/>
            <person name="Kalinowski J."/>
            <person name="Ruckert C."/>
        </authorList>
    </citation>
    <scope>NUCLEOTIDE SEQUENCE</scope>
    <source>
        <strain evidence="2">JCM 4403</strain>
    </source>
</reference>
<dbReference type="Gene3D" id="2.30.30.1060">
    <property type="match status" value="1"/>
</dbReference>
<accession>A0A918EV61</accession>
<evidence type="ECO:0000259" key="1">
    <source>
        <dbReference type="Pfam" id="PF11160"/>
    </source>
</evidence>
<keyword evidence="3" id="KW-1185">Reference proteome</keyword>